<evidence type="ECO:0000256" key="1">
    <source>
        <dbReference type="ARBA" id="ARBA00004651"/>
    </source>
</evidence>
<comment type="caution">
    <text evidence="9">The sequence shown here is derived from an EMBL/GenBank/DDBJ whole genome shotgun (WGS) entry which is preliminary data.</text>
</comment>
<dbReference type="PANTHER" id="PTHR23517:SF15">
    <property type="entry name" value="PROTON-DEPENDENT OLIGOPEPTIDE FAMILY TRANSPORT PROTEIN"/>
    <property type="match status" value="1"/>
</dbReference>
<evidence type="ECO:0000313" key="10">
    <source>
        <dbReference type="Proteomes" id="UP000283855"/>
    </source>
</evidence>
<evidence type="ECO:0000256" key="2">
    <source>
        <dbReference type="ARBA" id="ARBA00022448"/>
    </source>
</evidence>
<feature type="transmembrane region" description="Helical" evidence="8">
    <location>
        <begin position="181"/>
        <end position="198"/>
    </location>
</feature>
<evidence type="ECO:0000256" key="8">
    <source>
        <dbReference type="SAM" id="Phobius"/>
    </source>
</evidence>
<keyword evidence="7 8" id="KW-0472">Membrane</keyword>
<dbReference type="GO" id="GO:1904680">
    <property type="term" value="F:peptide transmembrane transporter activity"/>
    <property type="evidence" value="ECO:0007669"/>
    <property type="project" value="InterPro"/>
</dbReference>
<dbReference type="RefSeq" id="WP_118400036.1">
    <property type="nucleotide sequence ID" value="NZ_CABJGD010000005.1"/>
</dbReference>
<feature type="transmembrane region" description="Helical" evidence="8">
    <location>
        <begin position="444"/>
        <end position="465"/>
    </location>
</feature>
<feature type="transmembrane region" description="Helical" evidence="8">
    <location>
        <begin position="407"/>
        <end position="432"/>
    </location>
</feature>
<evidence type="ECO:0000256" key="3">
    <source>
        <dbReference type="ARBA" id="ARBA00022475"/>
    </source>
</evidence>
<evidence type="ECO:0000256" key="5">
    <source>
        <dbReference type="ARBA" id="ARBA00022856"/>
    </source>
</evidence>
<dbReference type="CDD" id="cd17346">
    <property type="entry name" value="MFS_DtpA_like"/>
    <property type="match status" value="1"/>
</dbReference>
<evidence type="ECO:0000256" key="4">
    <source>
        <dbReference type="ARBA" id="ARBA00022692"/>
    </source>
</evidence>
<keyword evidence="5" id="KW-0571">Peptide transport</keyword>
<dbReference type="Pfam" id="PF00854">
    <property type="entry name" value="PTR2"/>
    <property type="match status" value="1"/>
</dbReference>
<dbReference type="SUPFAM" id="SSF103473">
    <property type="entry name" value="MFS general substrate transporter"/>
    <property type="match status" value="1"/>
</dbReference>
<dbReference type="InterPro" id="IPR036259">
    <property type="entry name" value="MFS_trans_sf"/>
</dbReference>
<feature type="transmembrane region" description="Helical" evidence="8">
    <location>
        <begin position="236"/>
        <end position="254"/>
    </location>
</feature>
<feature type="transmembrane region" description="Helical" evidence="8">
    <location>
        <begin position="108"/>
        <end position="124"/>
    </location>
</feature>
<feature type="transmembrane region" description="Helical" evidence="8">
    <location>
        <begin position="48"/>
        <end position="68"/>
    </location>
</feature>
<dbReference type="InterPro" id="IPR005279">
    <property type="entry name" value="Dipep/tripep_permease"/>
</dbReference>
<dbReference type="NCBIfam" id="TIGR00924">
    <property type="entry name" value="yjdL_sub1_fam"/>
    <property type="match status" value="1"/>
</dbReference>
<feature type="transmembrane region" description="Helical" evidence="8">
    <location>
        <begin position="266"/>
        <end position="284"/>
    </location>
</feature>
<keyword evidence="2" id="KW-0813">Transport</keyword>
<feature type="transmembrane region" description="Helical" evidence="8">
    <location>
        <begin position="145"/>
        <end position="169"/>
    </location>
</feature>
<feature type="transmembrane region" description="Helical" evidence="8">
    <location>
        <begin position="345"/>
        <end position="365"/>
    </location>
</feature>
<protein>
    <submittedName>
        <fullName evidence="9">MFS transporter</fullName>
    </submittedName>
</protein>
<feature type="transmembrane region" description="Helical" evidence="8">
    <location>
        <begin position="377"/>
        <end position="395"/>
    </location>
</feature>
<sequence>MNNTKRHPKGLYLLFVTEMWERFSYYGMRALFMLYMVQALLFDKETASQVYGSYTGLVYLTPLIGGYIADRYWGNRRSIVTGALTMALGQFLLFLSACYYQQAELAKYLMFCGLGLLILGNGFFKPNISTMVGRLYREDDNRKDSAFTIFYMGVNVGSTLAPLVCGLLGNTGHPEDFKWGFLAACIGMLLGATVFQLFKNKYICDPDGNPVGMAPAVSHEKKQQAQQSPASNSRTWLMVAGTVALTLLFSVNWNTMDKGIFADADWIGSLIYATAIIMPLLIITDRSLTRLEQVRIGVIYIIAFFVIFFWAAYEQAGASLTFFADEQTDRHIGSWEMPAAYFQSFNPIMIVTLAPVLAAVWSFLGKRGLEPSSPRKQAIGLFLLSMGYLFIAFGVKHVEPGVKVSMIWLTGLYLIHTMGELCLAPIGLSLVYKLSPARFSSLLMGVWYLSTSAANKFAGMLSGYYPEAGVAKSFLGYQVENLFDFFMLFVFMSGAAAVILFLLAGKLQKMIQE</sequence>
<comment type="subcellular location">
    <subcellularLocation>
        <location evidence="1">Cell membrane</location>
        <topology evidence="1">Multi-pass membrane protein</topology>
    </subcellularLocation>
</comment>
<organism evidence="9 10">
    <name type="scientific">Phocaeicola coprophilus</name>
    <dbReference type="NCBI Taxonomy" id="387090"/>
    <lineage>
        <taxon>Bacteria</taxon>
        <taxon>Pseudomonadati</taxon>
        <taxon>Bacteroidota</taxon>
        <taxon>Bacteroidia</taxon>
        <taxon>Bacteroidales</taxon>
        <taxon>Bacteroidaceae</taxon>
        <taxon>Phocaeicola</taxon>
    </lineage>
</organism>
<keyword evidence="5" id="KW-0653">Protein transport</keyword>
<gene>
    <name evidence="9" type="ORF">DW921_03575</name>
</gene>
<feature type="transmembrane region" description="Helical" evidence="8">
    <location>
        <begin position="80"/>
        <end position="102"/>
    </location>
</feature>
<dbReference type="PANTHER" id="PTHR23517">
    <property type="entry name" value="RESISTANCE PROTEIN MDTM, PUTATIVE-RELATED-RELATED"/>
    <property type="match status" value="1"/>
</dbReference>
<feature type="transmembrane region" description="Helical" evidence="8">
    <location>
        <begin position="23"/>
        <end position="42"/>
    </location>
</feature>
<dbReference type="InterPro" id="IPR050171">
    <property type="entry name" value="MFS_Transporters"/>
</dbReference>
<evidence type="ECO:0000313" key="9">
    <source>
        <dbReference type="EMBL" id="RHA77715.1"/>
    </source>
</evidence>
<feature type="transmembrane region" description="Helical" evidence="8">
    <location>
        <begin position="296"/>
        <end position="313"/>
    </location>
</feature>
<feature type="transmembrane region" description="Helical" evidence="8">
    <location>
        <begin position="485"/>
        <end position="504"/>
    </location>
</feature>
<dbReference type="Proteomes" id="UP000283855">
    <property type="component" value="Unassembled WGS sequence"/>
</dbReference>
<dbReference type="GO" id="GO:0015833">
    <property type="term" value="P:peptide transport"/>
    <property type="evidence" value="ECO:0007669"/>
    <property type="project" value="UniProtKB-KW"/>
</dbReference>
<dbReference type="EMBL" id="QSFT01000005">
    <property type="protein sequence ID" value="RHA77715.1"/>
    <property type="molecule type" value="Genomic_DNA"/>
</dbReference>
<evidence type="ECO:0000256" key="6">
    <source>
        <dbReference type="ARBA" id="ARBA00022989"/>
    </source>
</evidence>
<keyword evidence="3" id="KW-1003">Cell membrane</keyword>
<accession>A0A413T313</accession>
<dbReference type="GO" id="GO:0005886">
    <property type="term" value="C:plasma membrane"/>
    <property type="evidence" value="ECO:0007669"/>
    <property type="project" value="UniProtKB-SubCell"/>
</dbReference>
<proteinExistence type="predicted"/>
<evidence type="ECO:0000256" key="7">
    <source>
        <dbReference type="ARBA" id="ARBA00023136"/>
    </source>
</evidence>
<dbReference type="Gene3D" id="1.20.1250.20">
    <property type="entry name" value="MFS general substrate transporter like domains"/>
    <property type="match status" value="1"/>
</dbReference>
<dbReference type="AlphaFoldDB" id="A0A413T313"/>
<keyword evidence="6 8" id="KW-1133">Transmembrane helix</keyword>
<keyword evidence="4 8" id="KW-0812">Transmembrane</keyword>
<dbReference type="InterPro" id="IPR000109">
    <property type="entry name" value="POT_fam"/>
</dbReference>
<reference evidence="9 10" key="1">
    <citation type="submission" date="2018-08" db="EMBL/GenBank/DDBJ databases">
        <title>A genome reference for cultivated species of the human gut microbiota.</title>
        <authorList>
            <person name="Zou Y."/>
            <person name="Xue W."/>
            <person name="Luo G."/>
        </authorList>
    </citation>
    <scope>NUCLEOTIDE SEQUENCE [LARGE SCALE GENOMIC DNA]</scope>
    <source>
        <strain evidence="9 10">AM42-38</strain>
    </source>
</reference>
<name>A0A413T313_9BACT</name>